<protein>
    <submittedName>
        <fullName evidence="1">Uncharacterized protein</fullName>
    </submittedName>
</protein>
<proteinExistence type="predicted"/>
<organism evidence="1">
    <name type="scientific">viral metagenome</name>
    <dbReference type="NCBI Taxonomy" id="1070528"/>
    <lineage>
        <taxon>unclassified sequences</taxon>
        <taxon>metagenomes</taxon>
        <taxon>organismal metagenomes</taxon>
    </lineage>
</organism>
<evidence type="ECO:0000313" key="1">
    <source>
        <dbReference type="EMBL" id="QHU11002.1"/>
    </source>
</evidence>
<reference evidence="1" key="1">
    <citation type="journal article" date="2020" name="Nature">
        <title>Giant virus diversity and host interactions through global metagenomics.</title>
        <authorList>
            <person name="Schulz F."/>
            <person name="Roux S."/>
            <person name="Paez-Espino D."/>
            <person name="Jungbluth S."/>
            <person name="Walsh D.A."/>
            <person name="Denef V.J."/>
            <person name="McMahon K.D."/>
            <person name="Konstantinidis K.T."/>
            <person name="Eloe-Fadrosh E.A."/>
            <person name="Kyrpides N.C."/>
            <person name="Woyke T."/>
        </authorList>
    </citation>
    <scope>NUCLEOTIDE SEQUENCE</scope>
    <source>
        <strain evidence="1">GVMAG-S-1101165-84</strain>
    </source>
</reference>
<accession>A0A6C0JZ01</accession>
<dbReference type="AlphaFoldDB" id="A0A6C0JZ01"/>
<dbReference type="Pfam" id="PF19075">
    <property type="entry name" value="DUF5771"/>
    <property type="match status" value="1"/>
</dbReference>
<name>A0A6C0JZ01_9ZZZZ</name>
<sequence length="91" mass="10266">MRTCKKGLIRLKGTRKCVKGIGKLRKGGLEGYHAALPLTQRHTILQKAVAKHGALSVFRKLNAIYVYNKIRAPTTGATFLADRNWVRRTFM</sequence>
<dbReference type="InterPro" id="IPR043905">
    <property type="entry name" value="DUF5771"/>
</dbReference>
<dbReference type="EMBL" id="MN740778">
    <property type="protein sequence ID" value="QHU11002.1"/>
    <property type="molecule type" value="Genomic_DNA"/>
</dbReference>